<dbReference type="CDD" id="cd24152">
    <property type="entry name" value="ASKHA_NBD_ROK-like"/>
    <property type="match status" value="1"/>
</dbReference>
<reference evidence="2 3" key="1">
    <citation type="submission" date="2021-03" db="EMBL/GenBank/DDBJ databases">
        <title>Enterococcal diversity collection.</title>
        <authorList>
            <person name="Gilmore M.S."/>
            <person name="Schwartzman J."/>
            <person name="Van Tyne D."/>
            <person name="Martin M."/>
            <person name="Earl A.M."/>
            <person name="Manson A.L."/>
            <person name="Straub T."/>
            <person name="Salamzade R."/>
            <person name="Saavedra J."/>
            <person name="Lebreton F."/>
            <person name="Prichula J."/>
            <person name="Schaufler K."/>
            <person name="Gaca A."/>
            <person name="Sgardioli B."/>
            <person name="Wagenaar J."/>
            <person name="Strong T."/>
        </authorList>
    </citation>
    <scope>NUCLEOTIDE SEQUENCE [LARGE SCALE GENOMIC DNA]</scope>
    <source>
        <strain evidence="2 3">669A</strain>
    </source>
</reference>
<dbReference type="SUPFAM" id="SSF53067">
    <property type="entry name" value="Actin-like ATPase domain"/>
    <property type="match status" value="1"/>
</dbReference>
<gene>
    <name evidence="2" type="ORF">JZO70_08825</name>
</gene>
<dbReference type="EMBL" id="JAFREM010000013">
    <property type="protein sequence ID" value="MBO1306261.1"/>
    <property type="molecule type" value="Genomic_DNA"/>
</dbReference>
<dbReference type="Gene3D" id="3.30.420.40">
    <property type="match status" value="2"/>
</dbReference>
<keyword evidence="3" id="KW-1185">Reference proteome</keyword>
<dbReference type="InterPro" id="IPR000600">
    <property type="entry name" value="ROK"/>
</dbReference>
<dbReference type="InterPro" id="IPR043129">
    <property type="entry name" value="ATPase_NBD"/>
</dbReference>
<organism evidence="2 3">
    <name type="scientific">Candidatus Enterococcus moelleringii</name>
    <dbReference type="NCBI Taxonomy" id="2815325"/>
    <lineage>
        <taxon>Bacteria</taxon>
        <taxon>Bacillati</taxon>
        <taxon>Bacillota</taxon>
        <taxon>Bacilli</taxon>
        <taxon>Lactobacillales</taxon>
        <taxon>Enterococcaceae</taxon>
        <taxon>Enterococcus</taxon>
    </lineage>
</organism>
<dbReference type="Proteomes" id="UP000664601">
    <property type="component" value="Unassembled WGS sequence"/>
</dbReference>
<dbReference type="Pfam" id="PF00480">
    <property type="entry name" value="ROK"/>
    <property type="match status" value="1"/>
</dbReference>
<dbReference type="PANTHER" id="PTHR18964">
    <property type="entry name" value="ROK (REPRESSOR, ORF, KINASE) FAMILY"/>
    <property type="match status" value="1"/>
</dbReference>
<proteinExistence type="inferred from homology"/>
<sequence>MTMQQEKPNCLCFDVGGSSIKYALIDSNLNFSNYGKVPTPYDGVETYLTCLEEIFESFKDQVDAISLSVPGIIDSQQGICIDAGSLKFANGLHLVEELEKRCQLPVYIMNDAKCAALAESQWGALKDCSNGVVIALGTGIGGALILNNEVYSGSHNAAGELSYLSLNSHLDDTRNLQWGNIGNQKLLQMVSKVKNIKQVSGEQLFEWVEAGDQLVIQVLDHFTKEVARMIMNLQFVLDPERFAIGGGISRQPKLLEYIQKNLAYFYAVYPHEVRKAEVVACQYFNEANLLGAYSHYLRSFKTR</sequence>
<name>A0ABS3L9H2_9ENTE</name>
<evidence type="ECO:0000256" key="1">
    <source>
        <dbReference type="ARBA" id="ARBA00006479"/>
    </source>
</evidence>
<evidence type="ECO:0000313" key="2">
    <source>
        <dbReference type="EMBL" id="MBO1306261.1"/>
    </source>
</evidence>
<protein>
    <submittedName>
        <fullName evidence="2">ROK family protein</fullName>
    </submittedName>
</protein>
<dbReference type="RefSeq" id="WP_207673190.1">
    <property type="nucleotide sequence ID" value="NZ_JAFREM010000013.1"/>
</dbReference>
<evidence type="ECO:0000313" key="3">
    <source>
        <dbReference type="Proteomes" id="UP000664601"/>
    </source>
</evidence>
<dbReference type="PANTHER" id="PTHR18964:SF170">
    <property type="entry name" value="SUGAR KINASE"/>
    <property type="match status" value="1"/>
</dbReference>
<comment type="similarity">
    <text evidence="1">Belongs to the ROK (NagC/XylR) family.</text>
</comment>
<comment type="caution">
    <text evidence="2">The sequence shown here is derived from an EMBL/GenBank/DDBJ whole genome shotgun (WGS) entry which is preliminary data.</text>
</comment>
<accession>A0ABS3L9H2</accession>